<accession>A0AAZ1X6U2</accession>
<evidence type="ECO:0000313" key="4">
    <source>
        <dbReference type="Proteomes" id="UP000472276"/>
    </source>
</evidence>
<feature type="compositionally biased region" description="Basic residues" evidence="2">
    <location>
        <begin position="14"/>
        <end position="24"/>
    </location>
</feature>
<feature type="compositionally biased region" description="Basic and acidic residues" evidence="2">
    <location>
        <begin position="33"/>
        <end position="49"/>
    </location>
</feature>
<dbReference type="SUPFAM" id="SSF57997">
    <property type="entry name" value="Tropomyosin"/>
    <property type="match status" value="1"/>
</dbReference>
<proteinExistence type="predicted"/>
<dbReference type="InterPro" id="IPR004244">
    <property type="entry name" value="Transposase_22"/>
</dbReference>
<organism evidence="3 4">
    <name type="scientific">Oreochromis aureus</name>
    <name type="common">Israeli tilapia</name>
    <name type="synonym">Chromis aureus</name>
    <dbReference type="NCBI Taxonomy" id="47969"/>
    <lineage>
        <taxon>Eukaryota</taxon>
        <taxon>Metazoa</taxon>
        <taxon>Chordata</taxon>
        <taxon>Craniata</taxon>
        <taxon>Vertebrata</taxon>
        <taxon>Euteleostomi</taxon>
        <taxon>Actinopterygii</taxon>
        <taxon>Neopterygii</taxon>
        <taxon>Teleostei</taxon>
        <taxon>Neoteleostei</taxon>
        <taxon>Acanthomorphata</taxon>
        <taxon>Ovalentaria</taxon>
        <taxon>Cichlomorphae</taxon>
        <taxon>Cichliformes</taxon>
        <taxon>Cichlidae</taxon>
        <taxon>African cichlids</taxon>
        <taxon>Pseudocrenilabrinae</taxon>
        <taxon>Oreochromini</taxon>
        <taxon>Oreochromis</taxon>
    </lineage>
</organism>
<evidence type="ECO:0000313" key="3">
    <source>
        <dbReference type="Ensembl" id="ENSOABP00000063354.1"/>
    </source>
</evidence>
<evidence type="ECO:0008006" key="5">
    <source>
        <dbReference type="Google" id="ProtNLM"/>
    </source>
</evidence>
<feature type="coiled-coil region" evidence="1">
    <location>
        <begin position="106"/>
        <end position="168"/>
    </location>
</feature>
<sequence>MKINTQGEGEKRGRQQKHHTQKRRISTDPPGRTTHEDRQLEVNTETHDRSFVIMLKKDESQRDTSKASQSAAGNDAILAAIAKHGAELSKITSLVDGLKKSVEGRLDAIDATLTSLQKKYRESERRFEDLDEAMSANDSRLAMLEASCKELQVANTLLKAKVNDLEGRSRRLNVRIVGVKEGGEKGNPTDFVAKLLPELLGHENFSRPIKIDRAHRSLRPKPQPNERPRVIIAKVHNDRDVFDILRLSRQRSPLLYRGDRVPIFPDYTAEVSAKRQAFAGVRKRLTDAGAKCSLRFPAKLQVDYNNTSMTFISMDIGGVRLSSFSGLGGGGRGSINGNFSHFQ</sequence>
<evidence type="ECO:0000256" key="1">
    <source>
        <dbReference type="SAM" id="Coils"/>
    </source>
</evidence>
<dbReference type="PANTHER" id="PTHR11505">
    <property type="entry name" value="L1 TRANSPOSABLE ELEMENT-RELATED"/>
    <property type="match status" value="1"/>
</dbReference>
<keyword evidence="1" id="KW-0175">Coiled coil</keyword>
<keyword evidence="4" id="KW-1185">Reference proteome</keyword>
<dbReference type="AlphaFoldDB" id="A0AAZ1X6U2"/>
<name>A0AAZ1X6U2_OREAU</name>
<reference evidence="3" key="3">
    <citation type="submission" date="2025-09" db="UniProtKB">
        <authorList>
            <consortium name="Ensembl"/>
        </authorList>
    </citation>
    <scope>IDENTIFICATION</scope>
</reference>
<evidence type="ECO:0000256" key="2">
    <source>
        <dbReference type="SAM" id="MobiDB-lite"/>
    </source>
</evidence>
<feature type="region of interest" description="Disordered" evidence="2">
    <location>
        <begin position="1"/>
        <end position="49"/>
    </location>
</feature>
<reference evidence="3" key="2">
    <citation type="submission" date="2025-08" db="UniProtKB">
        <authorList>
            <consortium name="Ensembl"/>
        </authorList>
    </citation>
    <scope>IDENTIFICATION</scope>
</reference>
<reference evidence="4" key="1">
    <citation type="submission" date="2020-03" db="EMBL/GenBank/DDBJ databases">
        <title>Evolution of repeat sequences and sex chromosomes of tilapia species revealed by chromosome-level genomes.</title>
        <authorList>
            <person name="Xu L."/>
            <person name="Tao W."/>
            <person name="Wang D."/>
            <person name="Zhou Q."/>
        </authorList>
    </citation>
    <scope>NUCLEOTIDE SEQUENCE [LARGE SCALE GENOMIC DNA]</scope>
    <source>
        <strain evidence="4">Israel</strain>
    </source>
</reference>
<protein>
    <recommendedName>
        <fullName evidence="5">L1 transposable element RRM domain-containing protein</fullName>
    </recommendedName>
</protein>
<dbReference type="Ensembl" id="ENSOABT00000076869.1">
    <property type="protein sequence ID" value="ENSOABP00000063354.1"/>
    <property type="gene ID" value="ENSOABG00000029804.1"/>
</dbReference>
<dbReference type="Gene3D" id="3.30.70.1820">
    <property type="entry name" value="L1 transposable element, RRM domain"/>
    <property type="match status" value="1"/>
</dbReference>
<dbReference type="Proteomes" id="UP000472276">
    <property type="component" value="Unassembled WGS sequence"/>
</dbReference>